<dbReference type="SUPFAM" id="SSF56601">
    <property type="entry name" value="beta-lactamase/transpeptidase-like"/>
    <property type="match status" value="1"/>
</dbReference>
<evidence type="ECO:0000313" key="3">
    <source>
        <dbReference type="EMBL" id="SDM47450.1"/>
    </source>
</evidence>
<dbReference type="STRING" id="563176.SAMN04488090_3574"/>
<dbReference type="PANTHER" id="PTHR30023">
    <property type="entry name" value="D-ALANYL-D-ALANINE CARBOXYPEPTIDASE"/>
    <property type="match status" value="1"/>
</dbReference>
<dbReference type="Gene3D" id="3.50.80.20">
    <property type="entry name" value="D-Ala-D-Ala carboxypeptidase C, peptidase S13"/>
    <property type="match status" value="1"/>
</dbReference>
<keyword evidence="3" id="KW-0645">Protease</keyword>
<dbReference type="NCBIfam" id="TIGR00666">
    <property type="entry name" value="PBP4"/>
    <property type="match status" value="1"/>
</dbReference>
<keyword evidence="3" id="KW-0121">Carboxypeptidase</keyword>
<dbReference type="PRINTS" id="PR00922">
    <property type="entry name" value="DADACBPTASE3"/>
</dbReference>
<evidence type="ECO:0000313" key="4">
    <source>
        <dbReference type="Proteomes" id="UP000198901"/>
    </source>
</evidence>
<dbReference type="GO" id="GO:0004185">
    <property type="term" value="F:serine-type carboxypeptidase activity"/>
    <property type="evidence" value="ECO:0007669"/>
    <property type="project" value="InterPro"/>
</dbReference>
<dbReference type="OrthoDB" id="9802627at2"/>
<evidence type="ECO:0000256" key="1">
    <source>
        <dbReference type="ARBA" id="ARBA00006096"/>
    </source>
</evidence>
<dbReference type="EMBL" id="FNGS01000006">
    <property type="protein sequence ID" value="SDM47450.1"/>
    <property type="molecule type" value="Genomic_DNA"/>
</dbReference>
<dbReference type="PANTHER" id="PTHR30023:SF0">
    <property type="entry name" value="PENICILLIN-SENSITIVE CARBOXYPEPTIDASE A"/>
    <property type="match status" value="1"/>
</dbReference>
<proteinExistence type="inferred from homology"/>
<dbReference type="RefSeq" id="WP_093205282.1">
    <property type="nucleotide sequence ID" value="NZ_FNGS01000006.1"/>
</dbReference>
<dbReference type="AlphaFoldDB" id="A0A1G9TIG9"/>
<dbReference type="Pfam" id="PF02113">
    <property type="entry name" value="Peptidase_S13"/>
    <property type="match status" value="1"/>
</dbReference>
<name>A0A1G9TIG9_9BACT</name>
<dbReference type="GO" id="GO:0000270">
    <property type="term" value="P:peptidoglycan metabolic process"/>
    <property type="evidence" value="ECO:0007669"/>
    <property type="project" value="TreeGrafter"/>
</dbReference>
<dbReference type="InterPro" id="IPR012338">
    <property type="entry name" value="Beta-lactam/transpept-like"/>
</dbReference>
<gene>
    <name evidence="3" type="ORF">SAMN04488090_3574</name>
</gene>
<reference evidence="3 4" key="1">
    <citation type="submission" date="2016-10" db="EMBL/GenBank/DDBJ databases">
        <authorList>
            <person name="de Groot N.N."/>
        </authorList>
    </citation>
    <scope>NUCLEOTIDE SEQUENCE [LARGE SCALE GENOMIC DNA]</scope>
    <source>
        <strain evidence="3 4">DSM 21668</strain>
    </source>
</reference>
<dbReference type="InterPro" id="IPR000667">
    <property type="entry name" value="Peptidase_S13"/>
</dbReference>
<evidence type="ECO:0000256" key="2">
    <source>
        <dbReference type="ARBA" id="ARBA00022801"/>
    </source>
</evidence>
<sequence>MNKITLLVVSLFANTGILAQVPDTLVRDRFLRRLDSLENSLFLQHGRISGSIKACKTGETVLNWRQRKAFPSASTIKLLTTATAMAVLNENYTYATVLETDGIIRGDTLIGNVYFRGSGDPSLGSGRFKGYPDRAGVFQECLAAVRKKGIRYVTGAVVADAGIFDSNTIPDGWMWEDLGNYYGAGVSGLNIDENIARFVFRPGATIGDPTEVLRLEPELPAVSVVNRVTTREAGSGDQVNINVTPLGNTFFLNGTVPKGKAEFPVKGSIPDPARFAALSLRNTLIQNGIGVAGGPSLATPADTARRDTLLVLKSPPLKDLARECNYYSINLYAEAFLKTVAVVLNEGNDTHAGIDALKKVWAAKQLVFPGLRMKDGCGLSPQTTVTAEAMTDLLARVSNEPYFPAFYESIAVLGRDGTLRNLGKKTRAAGNVRAKSGTIGGVRGYAGYFTAKNGEKYAFAFYMENYDADFGSPAKVMEKLMVQLVDF</sequence>
<dbReference type="Gene3D" id="3.40.710.10">
    <property type="entry name" value="DD-peptidase/beta-lactamase superfamily"/>
    <property type="match status" value="1"/>
</dbReference>
<keyword evidence="2" id="KW-0378">Hydrolase</keyword>
<accession>A0A1G9TIG9</accession>
<comment type="similarity">
    <text evidence="1">Belongs to the peptidase S13 family.</text>
</comment>
<dbReference type="GO" id="GO:0006508">
    <property type="term" value="P:proteolysis"/>
    <property type="evidence" value="ECO:0007669"/>
    <property type="project" value="InterPro"/>
</dbReference>
<dbReference type="Proteomes" id="UP000198901">
    <property type="component" value="Unassembled WGS sequence"/>
</dbReference>
<protein>
    <submittedName>
        <fullName evidence="3">D-alanyl-D-alanine carboxypeptidase / D-alanyl-D-alanine-endopeptidase (Penicillin-binding protein 4)</fullName>
    </submittedName>
</protein>
<organism evidence="3 4">
    <name type="scientific">Siphonobacter aquaeclarae</name>
    <dbReference type="NCBI Taxonomy" id="563176"/>
    <lineage>
        <taxon>Bacteria</taxon>
        <taxon>Pseudomonadati</taxon>
        <taxon>Bacteroidota</taxon>
        <taxon>Cytophagia</taxon>
        <taxon>Cytophagales</taxon>
        <taxon>Cytophagaceae</taxon>
        <taxon>Siphonobacter</taxon>
    </lineage>
</organism>
<keyword evidence="4" id="KW-1185">Reference proteome</keyword>